<accession>A0A0H3AEW7</accession>
<organism evidence="1 2">
    <name type="scientific">Vibrio cholerae serotype O1 (strain ATCC 39541 / Classical Ogawa 395 / O395)</name>
    <dbReference type="NCBI Taxonomy" id="345073"/>
    <lineage>
        <taxon>Bacteria</taxon>
        <taxon>Pseudomonadati</taxon>
        <taxon>Pseudomonadota</taxon>
        <taxon>Gammaproteobacteria</taxon>
        <taxon>Vibrionales</taxon>
        <taxon>Vibrionaceae</taxon>
        <taxon>Vibrio</taxon>
    </lineage>
</organism>
<dbReference type="KEGG" id="vcr:VC395_A1047"/>
<dbReference type="EMBL" id="CP000626">
    <property type="protein sequence ID" value="ABQ18399.1"/>
    <property type="molecule type" value="Genomic_DNA"/>
</dbReference>
<dbReference type="InterPro" id="IPR021432">
    <property type="entry name" value="DUF3081"/>
</dbReference>
<sequence length="113" mass="13052">MFFCADADHKLASWRLTANTDYGHMSRKKIMKNELEPSKVLSAYETVMENGSPTEFGKIYEGIEAYADYDGYNIFMRGNGVELKIGFHNTYHLAYEQEHLRDSFLKKLSILAK</sequence>
<name>A0A0H3AEW7_VIBC3</name>
<dbReference type="AlphaFoldDB" id="A0A0H3AEW7"/>
<dbReference type="KEGG" id="vco:VC0395_0217"/>
<evidence type="ECO:0000313" key="2">
    <source>
        <dbReference type="Proteomes" id="UP000000249"/>
    </source>
</evidence>
<dbReference type="PATRIC" id="fig|345073.21.peg.3770"/>
<dbReference type="Pfam" id="PF11280">
    <property type="entry name" value="DUF3081"/>
    <property type="match status" value="1"/>
</dbReference>
<proteinExistence type="predicted"/>
<dbReference type="eggNOG" id="ENOG5032ZQ5">
    <property type="taxonomic scope" value="Bacteria"/>
</dbReference>
<protein>
    <recommendedName>
        <fullName evidence="3">DUF3081 domain-containing protein</fullName>
    </recommendedName>
</protein>
<gene>
    <name evidence="1" type="ordered locus">VC0395_0217</name>
</gene>
<evidence type="ECO:0008006" key="3">
    <source>
        <dbReference type="Google" id="ProtNLM"/>
    </source>
</evidence>
<dbReference type="Proteomes" id="UP000000249">
    <property type="component" value="Chromosome 2"/>
</dbReference>
<evidence type="ECO:0000313" key="1">
    <source>
        <dbReference type="EMBL" id="ABQ18399.1"/>
    </source>
</evidence>
<reference evidence="1 2" key="1">
    <citation type="submission" date="2007-03" db="EMBL/GenBank/DDBJ databases">
        <authorList>
            <person name="Heidelberg J."/>
        </authorList>
    </citation>
    <scope>NUCLEOTIDE SEQUENCE [LARGE SCALE GENOMIC DNA]</scope>
    <source>
        <strain evidence="2">ATCC 39541 / Classical Ogawa 395 / O395</strain>
    </source>
</reference>